<dbReference type="InterPro" id="IPR036182">
    <property type="entry name" value="PCuAC_sf"/>
</dbReference>
<keyword evidence="3" id="KW-1185">Reference proteome</keyword>
<dbReference type="InterPro" id="IPR058248">
    <property type="entry name" value="Lxx211020-like"/>
</dbReference>
<dbReference type="RefSeq" id="WP_094804658.1">
    <property type="nucleotide sequence ID" value="NZ_NEVN01000013.1"/>
</dbReference>
<dbReference type="SUPFAM" id="SSF110087">
    <property type="entry name" value="DR1885-like metal-binding protein"/>
    <property type="match status" value="1"/>
</dbReference>
<dbReference type="Proteomes" id="UP000216913">
    <property type="component" value="Unassembled WGS sequence"/>
</dbReference>
<dbReference type="OrthoDB" id="9796962at2"/>
<reference evidence="2 3" key="1">
    <citation type="submission" date="2017-05" db="EMBL/GenBank/DDBJ databases">
        <title>Complete and WGS of Bordetella genogroups.</title>
        <authorList>
            <person name="Spilker T."/>
            <person name="LiPuma J."/>
        </authorList>
    </citation>
    <scope>NUCLEOTIDE SEQUENCE [LARGE SCALE GENOMIC DNA]</scope>
    <source>
        <strain evidence="2 3">AU10456</strain>
    </source>
</reference>
<gene>
    <name evidence="2" type="ORF">CAL25_24035</name>
</gene>
<proteinExistence type="predicted"/>
<dbReference type="AlphaFoldDB" id="A0A261T097"/>
<feature type="signal peptide" evidence="1">
    <location>
        <begin position="1"/>
        <end position="22"/>
    </location>
</feature>
<feature type="chain" id="PRO_5013306149" description="Copper chaperone PCu(A)C" evidence="1">
    <location>
        <begin position="23"/>
        <end position="165"/>
    </location>
</feature>
<sequence>MKIRSFALAAMLALGAQGLAHAADFKVGQIEIDDLWVRASAPGQANGAGYMEIDNDAKAEDRLLSVTSDVAERVELHEVVTENGVAKMRELEKGVPVPADGEVKLRPGGYHVMFLKLKSPFAEGAKVPATLRFEKAGEVQVQFEVKPIAHNPGGAAGHGGHGMKH</sequence>
<dbReference type="Pfam" id="PF04314">
    <property type="entry name" value="PCuAC"/>
    <property type="match status" value="1"/>
</dbReference>
<dbReference type="PANTHER" id="PTHR36302">
    <property type="entry name" value="BLR7088 PROTEIN"/>
    <property type="match status" value="1"/>
</dbReference>
<organism evidence="2 3">
    <name type="scientific">Bordetella genomosp. 5</name>
    <dbReference type="NCBI Taxonomy" id="1395608"/>
    <lineage>
        <taxon>Bacteria</taxon>
        <taxon>Pseudomonadati</taxon>
        <taxon>Pseudomonadota</taxon>
        <taxon>Betaproteobacteria</taxon>
        <taxon>Burkholderiales</taxon>
        <taxon>Alcaligenaceae</taxon>
        <taxon>Bordetella</taxon>
    </lineage>
</organism>
<dbReference type="Gene3D" id="2.60.40.1890">
    <property type="entry name" value="PCu(A)C copper chaperone"/>
    <property type="match status" value="1"/>
</dbReference>
<evidence type="ECO:0000313" key="3">
    <source>
        <dbReference type="Proteomes" id="UP000216913"/>
    </source>
</evidence>
<dbReference type="InterPro" id="IPR007410">
    <property type="entry name" value="LpqE-like"/>
</dbReference>
<comment type="caution">
    <text evidence="2">The sequence shown here is derived from an EMBL/GenBank/DDBJ whole genome shotgun (WGS) entry which is preliminary data.</text>
</comment>
<evidence type="ECO:0000256" key="1">
    <source>
        <dbReference type="SAM" id="SignalP"/>
    </source>
</evidence>
<dbReference type="EMBL" id="NEVP01000017">
    <property type="protein sequence ID" value="OZI42771.1"/>
    <property type="molecule type" value="Genomic_DNA"/>
</dbReference>
<name>A0A261T097_9BORD</name>
<protein>
    <recommendedName>
        <fullName evidence="4">Copper chaperone PCu(A)C</fullName>
    </recommendedName>
</protein>
<evidence type="ECO:0008006" key="4">
    <source>
        <dbReference type="Google" id="ProtNLM"/>
    </source>
</evidence>
<keyword evidence="1" id="KW-0732">Signal</keyword>
<evidence type="ECO:0000313" key="2">
    <source>
        <dbReference type="EMBL" id="OZI42771.1"/>
    </source>
</evidence>
<dbReference type="PANTHER" id="PTHR36302:SF1">
    <property type="entry name" value="COPPER CHAPERONE PCU(A)C"/>
    <property type="match status" value="1"/>
</dbReference>
<accession>A0A261T097</accession>